<dbReference type="InterPro" id="IPR003848">
    <property type="entry name" value="DUF218"/>
</dbReference>
<evidence type="ECO:0000259" key="1">
    <source>
        <dbReference type="Pfam" id="PF02698"/>
    </source>
</evidence>
<sequence length="190" mass="20629">MKIARAIVPALMGWVGAVAYWIGTGPEETPDSHAEVAIVLGAAVDGDTPSPVFRERIAHAVNLHGDARVSILLFTGGRGEGDDLAESEAARATALEAGVPRDAILVETTSTTTMHNLVEAQVMMRDANLDRALIVSDPLHMRRAMGMAESLGIDAQPSATPTTRYRSFGKKAIFLLRETWFMHRFWLFGE</sequence>
<accession>A0A0H4VBI4</accession>
<name>A0A0H4VBI4_9SPHN</name>
<gene>
    <name evidence="2" type="ORF">CP97_08265</name>
</gene>
<proteinExistence type="predicted"/>
<keyword evidence="3" id="KW-1185">Reference proteome</keyword>
<evidence type="ECO:0000313" key="3">
    <source>
        <dbReference type="Proteomes" id="UP000059113"/>
    </source>
</evidence>
<dbReference type="EMBL" id="CP011310">
    <property type="protein sequence ID" value="AKQ42017.2"/>
    <property type="molecule type" value="Genomic_DNA"/>
</dbReference>
<dbReference type="PANTHER" id="PTHR30336">
    <property type="entry name" value="INNER MEMBRANE PROTEIN, PROBABLE PERMEASE"/>
    <property type="match status" value="1"/>
</dbReference>
<dbReference type="Pfam" id="PF02698">
    <property type="entry name" value="DUF218"/>
    <property type="match status" value="1"/>
</dbReference>
<dbReference type="AlphaFoldDB" id="A0A0H4VBI4"/>
<dbReference type="Proteomes" id="UP000059113">
    <property type="component" value="Chromosome"/>
</dbReference>
<dbReference type="InterPro" id="IPR051599">
    <property type="entry name" value="Cell_Envelope_Assoc"/>
</dbReference>
<protein>
    <recommendedName>
        <fullName evidence="1">DUF218 domain-containing protein</fullName>
    </recommendedName>
</protein>
<feature type="domain" description="DUF218" evidence="1">
    <location>
        <begin position="36"/>
        <end position="167"/>
    </location>
</feature>
<organism evidence="2 3">
    <name type="scientific">Aurantiacibacter atlanticus</name>
    <dbReference type="NCBI Taxonomy" id="1648404"/>
    <lineage>
        <taxon>Bacteria</taxon>
        <taxon>Pseudomonadati</taxon>
        <taxon>Pseudomonadota</taxon>
        <taxon>Alphaproteobacteria</taxon>
        <taxon>Sphingomonadales</taxon>
        <taxon>Erythrobacteraceae</taxon>
        <taxon>Aurantiacibacter</taxon>
    </lineage>
</organism>
<reference evidence="3" key="2">
    <citation type="submission" date="2015-04" db="EMBL/GenBank/DDBJ databases">
        <title>The complete genome sequence of Erythrobacter sp. s21-N3.</title>
        <authorList>
            <person name="Zhuang L."/>
            <person name="Liu Y."/>
            <person name="Shao Z."/>
        </authorList>
    </citation>
    <scope>NUCLEOTIDE SEQUENCE [LARGE SCALE GENOMIC DNA]</scope>
    <source>
        <strain evidence="3">s21-N3</strain>
    </source>
</reference>
<dbReference type="GO" id="GO:0005886">
    <property type="term" value="C:plasma membrane"/>
    <property type="evidence" value="ECO:0007669"/>
    <property type="project" value="TreeGrafter"/>
</dbReference>
<dbReference type="RefSeq" id="WP_053106604.1">
    <property type="nucleotide sequence ID" value="NZ_CP011310.1"/>
</dbReference>
<dbReference type="Gene3D" id="3.40.50.620">
    <property type="entry name" value="HUPs"/>
    <property type="match status" value="1"/>
</dbReference>
<dbReference type="PANTHER" id="PTHR30336:SF20">
    <property type="entry name" value="DUF218 DOMAIN-CONTAINING PROTEIN"/>
    <property type="match status" value="1"/>
</dbReference>
<reference evidence="2 3" key="1">
    <citation type="journal article" date="2015" name="Int. J. Syst. Evol. Microbiol.">
        <title>Erythrobacter atlanticus sp. nov., a bacterium from ocean sediment able to degrade polycyclic aromatic hydrocarbons.</title>
        <authorList>
            <person name="Zhuang L."/>
            <person name="Liu Y."/>
            <person name="Wang L."/>
            <person name="Wang W."/>
            <person name="Shao Z."/>
        </authorList>
    </citation>
    <scope>NUCLEOTIDE SEQUENCE [LARGE SCALE GENOMIC DNA]</scope>
    <source>
        <strain evidence="3">s21-N3</strain>
    </source>
</reference>
<evidence type="ECO:0000313" key="2">
    <source>
        <dbReference type="EMBL" id="AKQ42017.2"/>
    </source>
</evidence>
<dbReference type="STRING" id="1648404.CP97_08265"/>
<dbReference type="KEGG" id="ery:CP97_08265"/>
<dbReference type="CDD" id="cd06259">
    <property type="entry name" value="YdcF-like"/>
    <property type="match status" value="1"/>
</dbReference>
<dbReference type="InterPro" id="IPR014729">
    <property type="entry name" value="Rossmann-like_a/b/a_fold"/>
</dbReference>